<reference evidence="2" key="1">
    <citation type="submission" date="2017-11" db="EMBL/GenBank/DDBJ databases">
        <title>The sensing device of the deep-sea amphipod.</title>
        <authorList>
            <person name="Kobayashi H."/>
            <person name="Nagahama T."/>
            <person name="Arai W."/>
            <person name="Sasagawa Y."/>
            <person name="Umeda M."/>
            <person name="Hayashi T."/>
            <person name="Nikaido I."/>
            <person name="Watanabe H."/>
            <person name="Oguri K."/>
            <person name="Kitazato H."/>
            <person name="Fujioka K."/>
            <person name="Kido Y."/>
            <person name="Takami H."/>
        </authorList>
    </citation>
    <scope>NUCLEOTIDE SEQUENCE</scope>
    <source>
        <tissue evidence="2">Whole body</tissue>
    </source>
</reference>
<keyword evidence="1 2" id="KW-0812">Transmembrane</keyword>
<feature type="transmembrane region" description="Helical" evidence="1">
    <location>
        <begin position="47"/>
        <end position="70"/>
    </location>
</feature>
<keyword evidence="1" id="KW-0472">Membrane</keyword>
<dbReference type="PANTHER" id="PTHR13568">
    <property type="entry name" value="FAM11A, B PROTEIN"/>
    <property type="match status" value="1"/>
</dbReference>
<evidence type="ECO:0000313" key="2">
    <source>
        <dbReference type="EMBL" id="LAC24464.1"/>
    </source>
</evidence>
<dbReference type="AlphaFoldDB" id="A0A6A7G1V4"/>
<organism evidence="2">
    <name type="scientific">Hirondellea gigas</name>
    <dbReference type="NCBI Taxonomy" id="1518452"/>
    <lineage>
        <taxon>Eukaryota</taxon>
        <taxon>Metazoa</taxon>
        <taxon>Ecdysozoa</taxon>
        <taxon>Arthropoda</taxon>
        <taxon>Crustacea</taxon>
        <taxon>Multicrustacea</taxon>
        <taxon>Malacostraca</taxon>
        <taxon>Eumalacostraca</taxon>
        <taxon>Peracarida</taxon>
        <taxon>Amphipoda</taxon>
        <taxon>Amphilochidea</taxon>
        <taxon>Lysianassida</taxon>
        <taxon>Lysianassidira</taxon>
        <taxon>Lysianassoidea</taxon>
        <taxon>Lysianassidae</taxon>
        <taxon>Hirondellea</taxon>
    </lineage>
</organism>
<protein>
    <submittedName>
        <fullName evidence="2">Transmembrane protein 203-like</fullName>
    </submittedName>
</protein>
<name>A0A6A7G1V4_9CRUS</name>
<accession>A0A6A7G1V4</accession>
<sequence length="143" mass="16419">MLFTVEEITRWLGITVLELFIFLVSVTMTIVLVMLHCTGDLPHSTSWLLIMSPMFVSDALNTYFCIIVLIRMYLYSMLRPASLRAMWSTAVIGLNFIFKFLLCRKLEDPGSLEFSAVLSPVFIILQLIMIRACHIKTTTTTFR</sequence>
<feature type="transmembrane region" description="Helical" evidence="1">
    <location>
        <begin position="82"/>
        <end position="102"/>
    </location>
</feature>
<dbReference type="GO" id="GO:0005783">
    <property type="term" value="C:endoplasmic reticulum"/>
    <property type="evidence" value="ECO:0007669"/>
    <property type="project" value="TreeGrafter"/>
</dbReference>
<keyword evidence="1" id="KW-1133">Transmembrane helix</keyword>
<proteinExistence type="evidence at transcript level"/>
<feature type="transmembrane region" description="Helical" evidence="1">
    <location>
        <begin position="12"/>
        <end position="35"/>
    </location>
</feature>
<feature type="transmembrane region" description="Helical" evidence="1">
    <location>
        <begin position="114"/>
        <end position="133"/>
    </location>
</feature>
<dbReference type="PANTHER" id="PTHR13568:SF9">
    <property type="entry name" value="TRANSMEMBRANE PROTEIN 203"/>
    <property type="match status" value="1"/>
</dbReference>
<dbReference type="GO" id="GO:0006874">
    <property type="term" value="P:intracellular calcium ion homeostasis"/>
    <property type="evidence" value="ECO:0007669"/>
    <property type="project" value="TreeGrafter"/>
</dbReference>
<dbReference type="InterPro" id="IPR019396">
    <property type="entry name" value="TM_Fragile-X-F-assoc"/>
</dbReference>
<evidence type="ECO:0000256" key="1">
    <source>
        <dbReference type="SAM" id="Phobius"/>
    </source>
</evidence>
<dbReference type="EMBL" id="IACT01005301">
    <property type="protein sequence ID" value="LAC24464.1"/>
    <property type="molecule type" value="mRNA"/>
</dbReference>